<evidence type="ECO:0008006" key="8">
    <source>
        <dbReference type="Google" id="ProtNLM"/>
    </source>
</evidence>
<evidence type="ECO:0000256" key="4">
    <source>
        <dbReference type="ARBA" id="ARBA00023136"/>
    </source>
</evidence>
<organism evidence="6 7">
    <name type="scientific">Oculimacula yallundae</name>
    <dbReference type="NCBI Taxonomy" id="86028"/>
    <lineage>
        <taxon>Eukaryota</taxon>
        <taxon>Fungi</taxon>
        <taxon>Dikarya</taxon>
        <taxon>Ascomycota</taxon>
        <taxon>Pezizomycotina</taxon>
        <taxon>Leotiomycetes</taxon>
        <taxon>Helotiales</taxon>
        <taxon>Ploettnerulaceae</taxon>
        <taxon>Oculimacula</taxon>
    </lineage>
</organism>
<feature type="transmembrane region" description="Helical" evidence="5">
    <location>
        <begin position="27"/>
        <end position="46"/>
    </location>
</feature>
<comment type="subcellular location">
    <subcellularLocation>
        <location evidence="1">Membrane</location>
        <topology evidence="1">Multi-pass membrane protein</topology>
    </subcellularLocation>
</comment>
<feature type="transmembrane region" description="Helical" evidence="5">
    <location>
        <begin position="53"/>
        <end position="75"/>
    </location>
</feature>
<feature type="transmembrane region" description="Helical" evidence="5">
    <location>
        <begin position="87"/>
        <end position="113"/>
    </location>
</feature>
<feature type="transmembrane region" description="Helical" evidence="5">
    <location>
        <begin position="125"/>
        <end position="142"/>
    </location>
</feature>
<dbReference type="InterPro" id="IPR007568">
    <property type="entry name" value="RTA1"/>
</dbReference>
<sequence>MTTTSSFSIFTRASKDDFALYQYDPSVPAAVVFIVLFFITTTYHCWQTHKMRTFYFIPLLIGGFFEWIGFIFRILSSHNQTNITLFIIQTLLLLLPPSLFAASIYMVLGRLILYTNGESMAPIRANWLTKIFVVGDVFSFLIQSGGGSMMAKAQTQNLGKNLVIIGLIVQILFFLLFLLTSILFHRRMVLSPTPASLRAPWQKYLWALYGASLLILIRSLFRVFEFSGGHDGPLMRREVWIYVFDAVLMLGVMVAFNLVHPGEIVGRRERGMKGSVELGEGGGRERFLGESR</sequence>
<gene>
    <name evidence="6" type="ORF">VTL71DRAFT_14572</name>
</gene>
<evidence type="ECO:0000256" key="5">
    <source>
        <dbReference type="SAM" id="Phobius"/>
    </source>
</evidence>
<evidence type="ECO:0000313" key="6">
    <source>
        <dbReference type="EMBL" id="KAL2069893.1"/>
    </source>
</evidence>
<evidence type="ECO:0000256" key="3">
    <source>
        <dbReference type="ARBA" id="ARBA00022989"/>
    </source>
</evidence>
<feature type="transmembrane region" description="Helical" evidence="5">
    <location>
        <begin position="162"/>
        <end position="184"/>
    </location>
</feature>
<dbReference type="EMBL" id="JAZHXI010000007">
    <property type="protein sequence ID" value="KAL2069893.1"/>
    <property type="molecule type" value="Genomic_DNA"/>
</dbReference>
<keyword evidence="3 5" id="KW-1133">Transmembrane helix</keyword>
<dbReference type="PANTHER" id="PTHR31465:SF35">
    <property type="entry name" value="RTA1 DOMAIN PROTEIN-RELATED"/>
    <property type="match status" value="1"/>
</dbReference>
<feature type="transmembrane region" description="Helical" evidence="5">
    <location>
        <begin position="204"/>
        <end position="224"/>
    </location>
</feature>
<reference evidence="6 7" key="1">
    <citation type="journal article" date="2024" name="Commun. Biol.">
        <title>Comparative genomic analysis of thermophilic fungi reveals convergent evolutionary adaptations and gene losses.</title>
        <authorList>
            <person name="Steindorff A.S."/>
            <person name="Aguilar-Pontes M.V."/>
            <person name="Robinson A.J."/>
            <person name="Andreopoulos B."/>
            <person name="LaButti K."/>
            <person name="Kuo A."/>
            <person name="Mondo S."/>
            <person name="Riley R."/>
            <person name="Otillar R."/>
            <person name="Haridas S."/>
            <person name="Lipzen A."/>
            <person name="Grimwood J."/>
            <person name="Schmutz J."/>
            <person name="Clum A."/>
            <person name="Reid I.D."/>
            <person name="Moisan M.C."/>
            <person name="Butler G."/>
            <person name="Nguyen T.T.M."/>
            <person name="Dewar K."/>
            <person name="Conant G."/>
            <person name="Drula E."/>
            <person name="Henrissat B."/>
            <person name="Hansel C."/>
            <person name="Singer S."/>
            <person name="Hutchinson M.I."/>
            <person name="de Vries R.P."/>
            <person name="Natvig D.O."/>
            <person name="Powell A.J."/>
            <person name="Tsang A."/>
            <person name="Grigoriev I.V."/>
        </authorList>
    </citation>
    <scope>NUCLEOTIDE SEQUENCE [LARGE SCALE GENOMIC DNA]</scope>
    <source>
        <strain evidence="6 7">CBS 494.80</strain>
    </source>
</reference>
<keyword evidence="4 5" id="KW-0472">Membrane</keyword>
<dbReference type="PANTHER" id="PTHR31465">
    <property type="entry name" value="PROTEIN RTA1-RELATED"/>
    <property type="match status" value="1"/>
</dbReference>
<evidence type="ECO:0000313" key="7">
    <source>
        <dbReference type="Proteomes" id="UP001595075"/>
    </source>
</evidence>
<keyword evidence="7" id="KW-1185">Reference proteome</keyword>
<proteinExistence type="predicted"/>
<accession>A0ABR4CKX0</accession>
<protein>
    <recommendedName>
        <fullName evidence="8">RTA1-domain-containing protein</fullName>
    </recommendedName>
</protein>
<dbReference type="Proteomes" id="UP001595075">
    <property type="component" value="Unassembled WGS sequence"/>
</dbReference>
<evidence type="ECO:0000256" key="1">
    <source>
        <dbReference type="ARBA" id="ARBA00004141"/>
    </source>
</evidence>
<feature type="transmembrane region" description="Helical" evidence="5">
    <location>
        <begin position="239"/>
        <end position="259"/>
    </location>
</feature>
<name>A0ABR4CKX0_9HELO</name>
<comment type="caution">
    <text evidence="6">The sequence shown here is derived from an EMBL/GenBank/DDBJ whole genome shotgun (WGS) entry which is preliminary data.</text>
</comment>
<evidence type="ECO:0000256" key="2">
    <source>
        <dbReference type="ARBA" id="ARBA00022692"/>
    </source>
</evidence>
<dbReference type="Pfam" id="PF04479">
    <property type="entry name" value="RTA1"/>
    <property type="match status" value="1"/>
</dbReference>
<keyword evidence="2 5" id="KW-0812">Transmembrane</keyword>